<dbReference type="InterPro" id="IPR035969">
    <property type="entry name" value="Rab-GAP_TBC_sf"/>
</dbReference>
<evidence type="ECO:0000256" key="2">
    <source>
        <dbReference type="SAM" id="MobiDB-lite"/>
    </source>
</evidence>
<evidence type="ECO:0000259" key="3">
    <source>
        <dbReference type="PROSITE" id="PS50086"/>
    </source>
</evidence>
<protein>
    <submittedName>
        <fullName evidence="4">TBC1 domain family member 15</fullName>
    </submittedName>
</protein>
<dbReference type="AlphaFoldDB" id="A0A5J4Z4X3"/>
<evidence type="ECO:0000256" key="1">
    <source>
        <dbReference type="ARBA" id="ARBA00022468"/>
    </source>
</evidence>
<reference evidence="5" key="1">
    <citation type="journal article" date="2019" name="Nat. Commun.">
        <title>Expansion of phycobilisome linker gene families in mesophilic red algae.</title>
        <authorList>
            <person name="Lee J."/>
            <person name="Kim D."/>
            <person name="Bhattacharya D."/>
            <person name="Yoon H.S."/>
        </authorList>
    </citation>
    <scope>NUCLEOTIDE SEQUENCE [LARGE SCALE GENOMIC DNA]</scope>
    <source>
        <strain evidence="5">CCMP 1328</strain>
    </source>
</reference>
<dbReference type="Gene3D" id="1.10.8.270">
    <property type="entry name" value="putative rabgap domain of human tbc1 domain family member 14 like domains"/>
    <property type="match status" value="1"/>
</dbReference>
<dbReference type="PANTHER" id="PTHR22957:SF502">
    <property type="entry name" value="SMALL G PROTEIN SIGNALING MODULATOR 2-RELATED"/>
    <property type="match status" value="1"/>
</dbReference>
<comment type="caution">
    <text evidence="4">The sequence shown here is derived from an EMBL/GenBank/DDBJ whole genome shotgun (WGS) entry which is preliminary data.</text>
</comment>
<dbReference type="Pfam" id="PF00566">
    <property type="entry name" value="RabGAP-TBC"/>
    <property type="match status" value="1"/>
</dbReference>
<accession>A0A5J4Z4X3</accession>
<feature type="domain" description="Rab-GAP TBC" evidence="3">
    <location>
        <begin position="541"/>
        <end position="840"/>
    </location>
</feature>
<keyword evidence="5" id="KW-1185">Reference proteome</keyword>
<organism evidence="4 5">
    <name type="scientific">Porphyridium purpureum</name>
    <name type="common">Red alga</name>
    <name type="synonym">Porphyridium cruentum</name>
    <dbReference type="NCBI Taxonomy" id="35688"/>
    <lineage>
        <taxon>Eukaryota</taxon>
        <taxon>Rhodophyta</taxon>
        <taxon>Bangiophyceae</taxon>
        <taxon>Porphyridiales</taxon>
        <taxon>Porphyridiaceae</taxon>
        <taxon>Porphyridium</taxon>
    </lineage>
</organism>
<feature type="region of interest" description="Disordered" evidence="2">
    <location>
        <begin position="626"/>
        <end position="655"/>
    </location>
</feature>
<dbReference type="Gene3D" id="1.10.472.80">
    <property type="entry name" value="Ypt/Rab-GAP domain of gyp1p, domain 3"/>
    <property type="match status" value="1"/>
</dbReference>
<dbReference type="GO" id="GO:0005096">
    <property type="term" value="F:GTPase activator activity"/>
    <property type="evidence" value="ECO:0007669"/>
    <property type="project" value="UniProtKB-KW"/>
</dbReference>
<keyword evidence="1" id="KW-0343">GTPase activation</keyword>
<dbReference type="OrthoDB" id="5926at2759"/>
<dbReference type="InterPro" id="IPR000195">
    <property type="entry name" value="Rab-GAP-TBC_dom"/>
</dbReference>
<evidence type="ECO:0000313" key="5">
    <source>
        <dbReference type="Proteomes" id="UP000324585"/>
    </source>
</evidence>
<feature type="region of interest" description="Disordered" evidence="2">
    <location>
        <begin position="431"/>
        <end position="458"/>
    </location>
</feature>
<feature type="compositionally biased region" description="Low complexity" evidence="2">
    <location>
        <begin position="251"/>
        <end position="266"/>
    </location>
</feature>
<proteinExistence type="predicted"/>
<dbReference type="SMART" id="SM00164">
    <property type="entry name" value="TBC"/>
    <property type="match status" value="1"/>
</dbReference>
<feature type="region of interest" description="Disordered" evidence="2">
    <location>
        <begin position="1"/>
        <end position="26"/>
    </location>
</feature>
<name>A0A5J4Z4X3_PORPP</name>
<feature type="region of interest" description="Disordered" evidence="2">
    <location>
        <begin position="250"/>
        <end position="291"/>
    </location>
</feature>
<dbReference type="PROSITE" id="PS50086">
    <property type="entry name" value="TBC_RABGAP"/>
    <property type="match status" value="1"/>
</dbReference>
<dbReference type="Proteomes" id="UP000324585">
    <property type="component" value="Unassembled WGS sequence"/>
</dbReference>
<dbReference type="EMBL" id="VRMN01000001">
    <property type="protein sequence ID" value="KAA8497973.1"/>
    <property type="molecule type" value="Genomic_DNA"/>
</dbReference>
<dbReference type="PANTHER" id="PTHR22957">
    <property type="entry name" value="TBC1 DOMAIN FAMILY MEMBER GTPASE-ACTIVATING PROTEIN"/>
    <property type="match status" value="1"/>
</dbReference>
<evidence type="ECO:0000313" key="4">
    <source>
        <dbReference type="EMBL" id="KAA8497973.1"/>
    </source>
</evidence>
<feature type="compositionally biased region" description="Basic and acidic residues" evidence="2">
    <location>
        <begin position="278"/>
        <end position="291"/>
    </location>
</feature>
<feature type="region of interest" description="Disordered" evidence="2">
    <location>
        <begin position="905"/>
        <end position="947"/>
    </location>
</feature>
<gene>
    <name evidence="4" type="ORF">FVE85_5558</name>
</gene>
<sequence length="987" mass="109274">MRQCSMNGESAKAVGPGAHATGSGWSRAAQQGATRVPLKVLCEVAENVFCVQRHDGGVESIASGTFQVALVQSGALEQTGSSANDTGSSSSGGAGVLAAYFQRVRTHAILRWVPERCVDAMDRSACTCGAAEHVIQQAFADDILTIRRSSSPDMIRFALAGSRIFLELRVGGGHHVLDLIINTLAPKYVELKQAKEDPGLWYAERLQVSLLNLSTFLLDWVDMSTSALQNDEPSTSSRLSNIPASIGESGSGYVSGSDFDSVDGSGCNHDTDGDEPDTEIRTRRKVEEQHRDIDHGASAVSFSSMPGVKGCVSDEVGRENMGHNLQVIETHDRNEHRQNVQKAQPQSFVEIVEPPRALSIERSLTSALTDSLTRSWFATTLQHQASRVERALTRTQLELTYALEEIDRNPSALFNLKRLTREDLLELEDMRKEEEEERNTHAAKSSSAENGLPGCASPSKIIHEKARSRSRSSVKYHCICGRCNQEHSSVGDESEKHPPVLCISKRGVAVTDEAWVSSCWTSSGQLVDPTAMRYAVFCGGLRDAAVRKRAWPLLLNVFDWSSSTSEREEKLVLLRMTYFSLVNHWRRVFADVSEAEDGSSPNLCNFKIKQPGFQIDIEKCADFEDDDDDDNYHPASGSVRQGSIGTSDDRMKEAGPMMSQEQLDALFENRLRVENDVVRTDRHLELFEGSNNPRMSMMVRILMTYALRNMSVGYAQGMSDLLAVILWVFADEEGPGKSATGAASLHLPWRRGDIEVMSFWCFAGLMERFESNFRDDQVGIHTQLNQIAQVMQAADGELFNFFQVCDPQFHCCFRWMLVQFKRELDIQDLARLWEVQWIDWICPGNLHIYVAVAILIAHRSQILSLPCKFDAVLRFVNSLSHGAIVVDDSIDDAIRLHARVGDKHVVQSESDANPFHTPRLSKRPNSARAQHGNDTLASDETSGDETVGTSLVGELGNLFSAGSSFLNSFLFADDEHPTTSETSTALR</sequence>
<dbReference type="SUPFAM" id="SSF47923">
    <property type="entry name" value="Ypt/Rab-GAP domain of gyp1p"/>
    <property type="match status" value="2"/>
</dbReference>
<feature type="compositionally biased region" description="Polar residues" evidence="2">
    <location>
        <begin position="923"/>
        <end position="940"/>
    </location>
</feature>